<comment type="similarity">
    <text evidence="1">Belongs to the short-chain dehydrogenases/reductases (SDR) family.</text>
</comment>
<comment type="caution">
    <text evidence="3">The sequence shown here is derived from an EMBL/GenBank/DDBJ whole genome shotgun (WGS) entry which is preliminary data.</text>
</comment>
<organism evidence="3 4">
    <name type="scientific">Legionella oakridgensis</name>
    <dbReference type="NCBI Taxonomy" id="29423"/>
    <lineage>
        <taxon>Bacteria</taxon>
        <taxon>Pseudomonadati</taxon>
        <taxon>Pseudomonadota</taxon>
        <taxon>Gammaproteobacteria</taxon>
        <taxon>Legionellales</taxon>
        <taxon>Legionellaceae</taxon>
        <taxon>Legionella</taxon>
    </lineage>
</organism>
<dbReference type="Gene3D" id="3.40.50.720">
    <property type="entry name" value="NAD(P)-binding Rossmann-like Domain"/>
    <property type="match status" value="1"/>
</dbReference>
<dbReference type="PANTHER" id="PTHR48107:SF16">
    <property type="entry name" value="NADPH-DEPENDENT ALDEHYDE REDUCTASE 1, CHLOROPLASTIC"/>
    <property type="match status" value="1"/>
</dbReference>
<evidence type="ECO:0000256" key="1">
    <source>
        <dbReference type="ARBA" id="ARBA00006484"/>
    </source>
</evidence>
<evidence type="ECO:0000313" key="3">
    <source>
        <dbReference type="EMBL" id="KTD38758.1"/>
    </source>
</evidence>
<dbReference type="SUPFAM" id="SSF51735">
    <property type="entry name" value="NAD(P)-binding Rossmann-fold domains"/>
    <property type="match status" value="1"/>
</dbReference>
<dbReference type="InterPro" id="IPR002347">
    <property type="entry name" value="SDR_fam"/>
</dbReference>
<dbReference type="EMBL" id="LNYP01000024">
    <property type="protein sequence ID" value="KTD38758.1"/>
    <property type="molecule type" value="Genomic_DNA"/>
</dbReference>
<dbReference type="Proteomes" id="UP000054858">
    <property type="component" value="Unassembled WGS sequence"/>
</dbReference>
<proteinExistence type="inferred from homology"/>
<dbReference type="AlphaFoldDB" id="A0A0W0X2N6"/>
<dbReference type="Pfam" id="PF00106">
    <property type="entry name" value="adh_short"/>
    <property type="match status" value="1"/>
</dbReference>
<dbReference type="InterPro" id="IPR036291">
    <property type="entry name" value="NAD(P)-bd_dom_sf"/>
</dbReference>
<reference evidence="3 4" key="1">
    <citation type="submission" date="2015-11" db="EMBL/GenBank/DDBJ databases">
        <title>Genomic analysis of 38 Legionella species identifies large and diverse effector repertoires.</title>
        <authorList>
            <person name="Burstein D."/>
            <person name="Amaro F."/>
            <person name="Zusman T."/>
            <person name="Lifshitz Z."/>
            <person name="Cohen O."/>
            <person name="Gilbert J.A."/>
            <person name="Pupko T."/>
            <person name="Shuman H.A."/>
            <person name="Segal G."/>
        </authorList>
    </citation>
    <scope>NUCLEOTIDE SEQUENCE [LARGE SCALE GENOMIC DNA]</scope>
    <source>
        <strain evidence="3 4">Oak Ridge-10</strain>
    </source>
</reference>
<keyword evidence="2" id="KW-0560">Oxidoreductase</keyword>
<name>A0A0W0X2N6_9GAMM</name>
<dbReference type="RefSeq" id="WP_025386349.1">
    <property type="nucleotide sequence ID" value="NZ_KV441803.1"/>
</dbReference>
<accession>A0A0W0X2N6</accession>
<sequence length="149" mass="16765">MYADYRPANKLKNKVVLITGGDSGIGRVVAYHCIAEGAKVALVYLNETSDAEQTLQEIKKMHGEVIAIQEDLSQKGSCKKAVVIPASFSAEEVASFGSQSPMNKPAQPADIAPCYVFQRFYDRTNFASKRWRIFLLIRDFLWTNKSRHY</sequence>
<dbReference type="PATRIC" id="fig|29423.5.peg.1303"/>
<evidence type="ECO:0000256" key="2">
    <source>
        <dbReference type="ARBA" id="ARBA00023002"/>
    </source>
</evidence>
<dbReference type="PANTHER" id="PTHR48107">
    <property type="entry name" value="NADPH-DEPENDENT ALDEHYDE REDUCTASE-LIKE PROTEIN, CHLOROPLASTIC-RELATED"/>
    <property type="match status" value="1"/>
</dbReference>
<evidence type="ECO:0000313" key="4">
    <source>
        <dbReference type="Proteomes" id="UP000054858"/>
    </source>
</evidence>
<protein>
    <submittedName>
        <fullName evidence="3">3-oxoacyl-ACP reductase</fullName>
    </submittedName>
</protein>
<gene>
    <name evidence="3" type="ORF">Loak_1246</name>
</gene>
<dbReference type="GO" id="GO:0016614">
    <property type="term" value="F:oxidoreductase activity, acting on CH-OH group of donors"/>
    <property type="evidence" value="ECO:0007669"/>
    <property type="project" value="UniProtKB-ARBA"/>
</dbReference>